<dbReference type="SUPFAM" id="SSF53850">
    <property type="entry name" value="Periplasmic binding protein-like II"/>
    <property type="match status" value="1"/>
</dbReference>
<dbReference type="InterPro" id="IPR036390">
    <property type="entry name" value="WH_DNA-bd_sf"/>
</dbReference>
<dbReference type="PROSITE" id="PS50931">
    <property type="entry name" value="HTH_LYSR"/>
    <property type="match status" value="1"/>
</dbReference>
<evidence type="ECO:0000313" key="6">
    <source>
        <dbReference type="EMBL" id="NQE32738.1"/>
    </source>
</evidence>
<keyword evidence="4" id="KW-0804">Transcription</keyword>
<dbReference type="SUPFAM" id="SSF46785">
    <property type="entry name" value="Winged helix' DNA-binding domain"/>
    <property type="match status" value="1"/>
</dbReference>
<keyword evidence="3" id="KW-0238">DNA-binding</keyword>
<evidence type="ECO:0000256" key="3">
    <source>
        <dbReference type="ARBA" id="ARBA00023125"/>
    </source>
</evidence>
<evidence type="ECO:0000256" key="4">
    <source>
        <dbReference type="ARBA" id="ARBA00023163"/>
    </source>
</evidence>
<evidence type="ECO:0000313" key="7">
    <source>
        <dbReference type="Proteomes" id="UP000702425"/>
    </source>
</evidence>
<evidence type="ECO:0000256" key="1">
    <source>
        <dbReference type="ARBA" id="ARBA00009437"/>
    </source>
</evidence>
<dbReference type="InterPro" id="IPR005119">
    <property type="entry name" value="LysR_subst-bd"/>
</dbReference>
<dbReference type="InterPro" id="IPR036388">
    <property type="entry name" value="WH-like_DNA-bd_sf"/>
</dbReference>
<feature type="domain" description="HTH lysR-type" evidence="5">
    <location>
        <begin position="9"/>
        <end position="66"/>
    </location>
</feature>
<protein>
    <submittedName>
        <fullName evidence="6">HTH-type transcriptional regulator GltC</fullName>
    </submittedName>
</protein>
<dbReference type="PANTHER" id="PTHR30419">
    <property type="entry name" value="HTH-TYPE TRANSCRIPTIONAL REGULATOR YBHD"/>
    <property type="match status" value="1"/>
</dbReference>
<reference evidence="6 7" key="1">
    <citation type="journal article" date="2020" name="Sci. Rep.">
        <title>A novel cyanobacterial geosmin producer, revising GeoA distribution and dispersion patterns in Bacteria.</title>
        <authorList>
            <person name="Churro C."/>
            <person name="Semedo-Aguiar A.P."/>
            <person name="Silva A.D."/>
            <person name="Pereira-Leal J.B."/>
            <person name="Leite R.B."/>
        </authorList>
    </citation>
    <scope>NUCLEOTIDE SEQUENCE [LARGE SCALE GENOMIC DNA]</scope>
    <source>
        <strain evidence="6 7">IPMA8</strain>
    </source>
</reference>
<dbReference type="EMBL" id="SRRZ01000005">
    <property type="protein sequence ID" value="NQE32738.1"/>
    <property type="molecule type" value="Genomic_DNA"/>
</dbReference>
<gene>
    <name evidence="6" type="primary">gltC_1</name>
    <name evidence="6" type="ORF">E5S67_00454</name>
</gene>
<proteinExistence type="inferred from homology"/>
<evidence type="ECO:0000256" key="2">
    <source>
        <dbReference type="ARBA" id="ARBA00023015"/>
    </source>
</evidence>
<dbReference type="Gene3D" id="1.10.10.10">
    <property type="entry name" value="Winged helix-like DNA-binding domain superfamily/Winged helix DNA-binding domain"/>
    <property type="match status" value="1"/>
</dbReference>
<dbReference type="RefSeq" id="WP_172185083.1">
    <property type="nucleotide sequence ID" value="NZ_CAWPPK010000263.1"/>
</dbReference>
<dbReference type="PRINTS" id="PR00039">
    <property type="entry name" value="HTHLYSR"/>
</dbReference>
<dbReference type="PANTHER" id="PTHR30419:SF8">
    <property type="entry name" value="NITROGEN ASSIMILATION TRANSCRIPTIONAL ACTIVATOR-RELATED"/>
    <property type="match status" value="1"/>
</dbReference>
<dbReference type="Pfam" id="PF00126">
    <property type="entry name" value="HTH_1"/>
    <property type="match status" value="1"/>
</dbReference>
<keyword evidence="7" id="KW-1185">Reference proteome</keyword>
<dbReference type="Pfam" id="PF03466">
    <property type="entry name" value="LysR_substrate"/>
    <property type="match status" value="1"/>
</dbReference>
<name>A0ABX2CRK7_9CYAN</name>
<dbReference type="InterPro" id="IPR000847">
    <property type="entry name" value="LysR_HTH_N"/>
</dbReference>
<keyword evidence="2" id="KW-0805">Transcription regulation</keyword>
<accession>A0ABX2CRK7</accession>
<comment type="caution">
    <text evidence="6">The sequence shown here is derived from an EMBL/GenBank/DDBJ whole genome shotgun (WGS) entry which is preliminary data.</text>
</comment>
<sequence>MNEINTRRMKFSQIQALLAVADCENFSEAALQLELSQSAVSHAIASLETELGVQLFHRGRHGAQLTPVGERVLLHGRQIACALEMMVKEADLEKGLQGGQVRIVTFRSVATHILPGIIAKFRSCFPKIAVTITEVYYTQAVEEALRSGKADIGFVSLPISNEFETREILRDKYVVLLPPNGQCKSAKITWEELANYPLILQPAENPCSIPLRKYLTTSGFPLNIGYELSEDSTIVSMVMQGLGTAILPRLAAEPIPASVKVCSLPADFERVIGVAVLRDALLVPAVFAFLDVVTSAAEVDSEGEFAINPS</sequence>
<evidence type="ECO:0000259" key="5">
    <source>
        <dbReference type="PROSITE" id="PS50931"/>
    </source>
</evidence>
<comment type="similarity">
    <text evidence="1">Belongs to the LysR transcriptional regulatory family.</text>
</comment>
<dbReference type="Proteomes" id="UP000702425">
    <property type="component" value="Unassembled WGS sequence"/>
</dbReference>
<dbReference type="Gene3D" id="3.40.190.290">
    <property type="match status" value="1"/>
</dbReference>
<dbReference type="InterPro" id="IPR050950">
    <property type="entry name" value="HTH-type_LysR_regulators"/>
</dbReference>
<dbReference type="CDD" id="cd05466">
    <property type="entry name" value="PBP2_LTTR_substrate"/>
    <property type="match status" value="1"/>
</dbReference>
<organism evidence="6 7">
    <name type="scientific">Microcoleus asticus IPMA8</name>
    <dbReference type="NCBI Taxonomy" id="2563858"/>
    <lineage>
        <taxon>Bacteria</taxon>
        <taxon>Bacillati</taxon>
        <taxon>Cyanobacteriota</taxon>
        <taxon>Cyanophyceae</taxon>
        <taxon>Oscillatoriophycideae</taxon>
        <taxon>Oscillatoriales</taxon>
        <taxon>Microcoleaceae</taxon>
        <taxon>Microcoleus</taxon>
        <taxon>Microcoleus asticus</taxon>
    </lineage>
</organism>